<organism evidence="1 2">
    <name type="scientific">Roseivivax sediminis</name>
    <dbReference type="NCBI Taxonomy" id="936889"/>
    <lineage>
        <taxon>Bacteria</taxon>
        <taxon>Pseudomonadati</taxon>
        <taxon>Pseudomonadota</taxon>
        <taxon>Alphaproteobacteria</taxon>
        <taxon>Rhodobacterales</taxon>
        <taxon>Roseobacteraceae</taxon>
        <taxon>Roseivivax</taxon>
    </lineage>
</organism>
<dbReference type="EMBL" id="FOMS01000029">
    <property type="protein sequence ID" value="SFE94698.1"/>
    <property type="molecule type" value="Genomic_DNA"/>
</dbReference>
<dbReference type="AlphaFoldDB" id="A0A1I2EQG7"/>
<evidence type="ECO:0000313" key="1">
    <source>
        <dbReference type="EMBL" id="SFE94698.1"/>
    </source>
</evidence>
<dbReference type="OrthoDB" id="1701659at2"/>
<name>A0A1I2EQG7_9RHOB</name>
<proteinExistence type="predicted"/>
<accession>A0A1I2EQG7</accession>
<evidence type="ECO:0000313" key="2">
    <source>
        <dbReference type="Proteomes" id="UP000325289"/>
    </source>
</evidence>
<protein>
    <submittedName>
        <fullName evidence="1">Uncharacterized protein</fullName>
    </submittedName>
</protein>
<gene>
    <name evidence="1" type="ORF">SAMN04515678_1292</name>
</gene>
<keyword evidence="2" id="KW-1185">Reference proteome</keyword>
<dbReference type="RefSeq" id="WP_149759042.1">
    <property type="nucleotide sequence ID" value="NZ_FOMS01000029.1"/>
</dbReference>
<dbReference type="Proteomes" id="UP000325289">
    <property type="component" value="Unassembled WGS sequence"/>
</dbReference>
<sequence>MLTSPEEVPARYHAIVLRGIQIAPTWSNCLAFIQSENFEGDALIAFLSDDKVRAALLETPIPESKEALPLRQFIIDAEGLADIVYRGYIQALPKEFKKFPDAISAGKRRILIEERRVMFNVGNLATLDDDVDLQTAFVAQNIASYLSDPSSYSIDDEFRERLLSTNISDEEKRAVIALMDLSALPNLPERAGVVGPILLRTNSALPSLTPDIAKAVIVNAEPVGTQVQLLNLLHETLDKNDVREALGQLPYPYSKIQTGYARPTLERTNENSELVRWLDDRDIISSVGKPFWSNDIAVNLYRS</sequence>
<reference evidence="1 2" key="1">
    <citation type="submission" date="2016-10" db="EMBL/GenBank/DDBJ databases">
        <authorList>
            <person name="Varghese N."/>
            <person name="Submissions S."/>
        </authorList>
    </citation>
    <scope>NUCLEOTIDE SEQUENCE [LARGE SCALE GENOMIC DNA]</scope>
    <source>
        <strain evidence="2">YIM D21,KCTC 23444,ACCC 10710</strain>
    </source>
</reference>